<reference evidence="2 3" key="1">
    <citation type="submission" date="2016-08" db="EMBL/GenBank/DDBJ databases">
        <authorList>
            <person name="Seilhamer J.J."/>
        </authorList>
    </citation>
    <scope>NUCLEOTIDE SEQUENCE [LARGE SCALE GENOMIC DNA]</scope>
    <source>
        <strain evidence="2 3">A37T2</strain>
    </source>
</reference>
<dbReference type="OrthoDB" id="9758243at2"/>
<dbReference type="STRING" id="1335309.GA0116948_102281"/>
<organism evidence="2 3">
    <name type="scientific">Chitinophaga costaii</name>
    <dbReference type="NCBI Taxonomy" id="1335309"/>
    <lineage>
        <taxon>Bacteria</taxon>
        <taxon>Pseudomonadati</taxon>
        <taxon>Bacteroidota</taxon>
        <taxon>Chitinophagia</taxon>
        <taxon>Chitinophagales</taxon>
        <taxon>Chitinophagaceae</taxon>
        <taxon>Chitinophaga</taxon>
    </lineage>
</organism>
<gene>
    <name evidence="2" type="ORF">GA0116948_102281</name>
</gene>
<dbReference type="InterPro" id="IPR022625">
    <property type="entry name" value="TypeI_RM_Rsu_C"/>
</dbReference>
<accession>A0A1C4ATG9</accession>
<dbReference type="EMBL" id="FMAR01000002">
    <property type="protein sequence ID" value="SCB97980.1"/>
    <property type="molecule type" value="Genomic_DNA"/>
</dbReference>
<evidence type="ECO:0000313" key="3">
    <source>
        <dbReference type="Proteomes" id="UP000242818"/>
    </source>
</evidence>
<keyword evidence="3" id="KW-1185">Reference proteome</keyword>
<dbReference type="Proteomes" id="UP000242818">
    <property type="component" value="Unassembled WGS sequence"/>
</dbReference>
<feature type="domain" description="Type I restriction enzyme R protein C-terminal" evidence="1">
    <location>
        <begin position="6"/>
        <end position="45"/>
    </location>
</feature>
<proteinExistence type="predicted"/>
<sequence>MKKIELLKERTIQDYRSTYNDIRDWLRREKNGAASEESTIDWDDQALKWTYSNRKR</sequence>
<evidence type="ECO:0000313" key="2">
    <source>
        <dbReference type="EMBL" id="SCB97980.1"/>
    </source>
</evidence>
<dbReference type="AlphaFoldDB" id="A0A1C4ATG9"/>
<dbReference type="Pfam" id="PF12008">
    <property type="entry name" value="EcoR124_C"/>
    <property type="match status" value="1"/>
</dbReference>
<dbReference type="Gene3D" id="1.20.58.2040">
    <property type="match status" value="1"/>
</dbReference>
<evidence type="ECO:0000259" key="1">
    <source>
        <dbReference type="Pfam" id="PF12008"/>
    </source>
</evidence>
<protein>
    <submittedName>
        <fullName evidence="2">Type I restriction enzyme, R subunit</fullName>
    </submittedName>
</protein>
<name>A0A1C4ATG9_9BACT</name>